<keyword evidence="4" id="KW-0378">Hydrolase</keyword>
<dbReference type="EMBL" id="CP117884">
    <property type="protein sequence ID" value="WDF82676.1"/>
    <property type="molecule type" value="Genomic_DNA"/>
</dbReference>
<keyword evidence="2" id="KW-1133">Transmembrane helix</keyword>
<dbReference type="RefSeq" id="WP_274260314.1">
    <property type="nucleotide sequence ID" value="NZ_CP117884.1"/>
</dbReference>
<evidence type="ECO:0000313" key="5">
    <source>
        <dbReference type="Proteomes" id="UP001220377"/>
    </source>
</evidence>
<comment type="similarity">
    <text evidence="1">Belongs to the UPF0177 family.</text>
</comment>
<evidence type="ECO:0000256" key="2">
    <source>
        <dbReference type="SAM" id="Phobius"/>
    </source>
</evidence>
<keyword evidence="2" id="KW-0472">Membrane</keyword>
<dbReference type="PANTHER" id="PTHR36435:SF1">
    <property type="entry name" value="CAAX AMINO TERMINAL PROTEASE FAMILY PROTEIN"/>
    <property type="match status" value="1"/>
</dbReference>
<accession>A0ABY7WSG3</accession>
<gene>
    <name evidence="4" type="ORF">PQ472_00080</name>
</gene>
<dbReference type="InterPro" id="IPR052710">
    <property type="entry name" value="CAAX_protease"/>
</dbReference>
<evidence type="ECO:0000313" key="4">
    <source>
        <dbReference type="EMBL" id="WDF82676.1"/>
    </source>
</evidence>
<dbReference type="InterPro" id="IPR003675">
    <property type="entry name" value="Rce1/LyrA-like_dom"/>
</dbReference>
<feature type="transmembrane region" description="Helical" evidence="2">
    <location>
        <begin position="57"/>
        <end position="80"/>
    </location>
</feature>
<dbReference type="PANTHER" id="PTHR36435">
    <property type="entry name" value="SLR1288 PROTEIN"/>
    <property type="match status" value="1"/>
</dbReference>
<feature type="transmembrane region" description="Helical" evidence="2">
    <location>
        <begin position="12"/>
        <end position="37"/>
    </location>
</feature>
<name>A0ABY7WSG3_9LACO</name>
<protein>
    <submittedName>
        <fullName evidence="4">CPBP family intramembrane metalloprotease</fullName>
    </submittedName>
</protein>
<feature type="transmembrane region" description="Helical" evidence="2">
    <location>
        <begin position="222"/>
        <end position="242"/>
    </location>
</feature>
<sequence length="243" mass="27746">MTFKYLKNRIGAIFIFALAAGSIYFYQLGIVFLPQLLKMQAGGTLPRAALEAQMRHYDVWLAGITLILAAIQISCLYWLYRTQLKRRNPLHIGRRKFRLESVFFIVLMYGLVLAANAAVLRFGTPHNQQEVVSEMTILPVTLFFLAAICGPIIEELIFRGVFMNLFWQKDNTLNFWGAVITSGLVFGLLHEPHLTPFLLLYSSLGAILAITYRYHRDLRYSIGLHMLINFFPAVAGLVRAFMH</sequence>
<reference evidence="4 5" key="1">
    <citation type="submission" date="2023-02" db="EMBL/GenBank/DDBJ databases">
        <title>Genome sequence of Lacticaseibacillus sp. KACC 23028.</title>
        <authorList>
            <person name="Kim S."/>
            <person name="Heo J."/>
            <person name="Kwon S.-W."/>
        </authorList>
    </citation>
    <scope>NUCLEOTIDE SEQUENCE [LARGE SCALE GENOMIC DNA]</scope>
    <source>
        <strain evidence="4 5">KACC 23028</strain>
    </source>
</reference>
<feature type="transmembrane region" description="Helical" evidence="2">
    <location>
        <begin position="101"/>
        <end position="123"/>
    </location>
</feature>
<evidence type="ECO:0000259" key="3">
    <source>
        <dbReference type="Pfam" id="PF02517"/>
    </source>
</evidence>
<feature type="domain" description="CAAX prenyl protease 2/Lysostaphin resistance protein A-like" evidence="3">
    <location>
        <begin position="139"/>
        <end position="231"/>
    </location>
</feature>
<proteinExistence type="inferred from homology"/>
<keyword evidence="5" id="KW-1185">Reference proteome</keyword>
<feature type="transmembrane region" description="Helical" evidence="2">
    <location>
        <begin position="135"/>
        <end position="153"/>
    </location>
</feature>
<dbReference type="GO" id="GO:0008237">
    <property type="term" value="F:metallopeptidase activity"/>
    <property type="evidence" value="ECO:0007669"/>
    <property type="project" value="UniProtKB-KW"/>
</dbReference>
<keyword evidence="4" id="KW-0482">Metalloprotease</keyword>
<keyword evidence="2" id="KW-0812">Transmembrane</keyword>
<dbReference type="Proteomes" id="UP001220377">
    <property type="component" value="Chromosome"/>
</dbReference>
<feature type="transmembrane region" description="Helical" evidence="2">
    <location>
        <begin position="196"/>
        <end position="215"/>
    </location>
</feature>
<evidence type="ECO:0000256" key="1">
    <source>
        <dbReference type="ARBA" id="ARBA00009067"/>
    </source>
</evidence>
<dbReference type="Pfam" id="PF02517">
    <property type="entry name" value="Rce1-like"/>
    <property type="match status" value="1"/>
</dbReference>
<feature type="transmembrane region" description="Helical" evidence="2">
    <location>
        <begin position="173"/>
        <end position="190"/>
    </location>
</feature>
<organism evidence="4 5">
    <name type="scientific">Lacticaseibacillus pabuli</name>
    <dbReference type="NCBI Taxonomy" id="3025672"/>
    <lineage>
        <taxon>Bacteria</taxon>
        <taxon>Bacillati</taxon>
        <taxon>Bacillota</taxon>
        <taxon>Bacilli</taxon>
        <taxon>Lactobacillales</taxon>
        <taxon>Lactobacillaceae</taxon>
        <taxon>Lacticaseibacillus</taxon>
    </lineage>
</organism>
<keyword evidence="4" id="KW-0645">Protease</keyword>